<dbReference type="Proteomes" id="UP000179243">
    <property type="component" value="Unassembled WGS sequence"/>
</dbReference>
<dbReference type="AlphaFoldDB" id="A0A1F7FGY0"/>
<comment type="caution">
    <text evidence="1">The sequence shown here is derived from an EMBL/GenBank/DDBJ whole genome shotgun (WGS) entry which is preliminary data.</text>
</comment>
<protein>
    <submittedName>
        <fullName evidence="1">Uncharacterized protein</fullName>
    </submittedName>
</protein>
<evidence type="ECO:0000313" key="1">
    <source>
        <dbReference type="EMBL" id="OGK05861.1"/>
    </source>
</evidence>
<dbReference type="EMBL" id="MFYX01000046">
    <property type="protein sequence ID" value="OGK05861.1"/>
    <property type="molecule type" value="Genomic_DNA"/>
</dbReference>
<accession>A0A1F7FGY0</accession>
<proteinExistence type="predicted"/>
<reference evidence="1 2" key="1">
    <citation type="journal article" date="2016" name="Nat. Commun.">
        <title>Thousands of microbial genomes shed light on interconnected biogeochemical processes in an aquifer system.</title>
        <authorList>
            <person name="Anantharaman K."/>
            <person name="Brown C.T."/>
            <person name="Hug L.A."/>
            <person name="Sharon I."/>
            <person name="Castelle C.J."/>
            <person name="Probst A.J."/>
            <person name="Thomas B.C."/>
            <person name="Singh A."/>
            <person name="Wilkins M.J."/>
            <person name="Karaoz U."/>
            <person name="Brodie E.L."/>
            <person name="Williams K.H."/>
            <person name="Hubbard S.S."/>
            <person name="Banfield J.F."/>
        </authorList>
    </citation>
    <scope>NUCLEOTIDE SEQUENCE [LARGE SCALE GENOMIC DNA]</scope>
</reference>
<gene>
    <name evidence="1" type="ORF">A2519_04215</name>
</gene>
<evidence type="ECO:0000313" key="2">
    <source>
        <dbReference type="Proteomes" id="UP000179243"/>
    </source>
</evidence>
<sequence length="127" mass="14346">MTNPQKFIAPYTELKRSLRNAFISYLDDDNDADVRISSENATSKNAKRFINSFPSTLPMPEICIEEDGEVSFDWMNGKGRHVSVSVGPGPYLRYAALINGDSYHARELLTENFSSTIHLYISKILPK</sequence>
<name>A0A1F7FGY0_UNCRA</name>
<organism evidence="1 2">
    <name type="scientific">Candidatus Raymondbacteria bacterium RIFOXYD12_FULL_49_13</name>
    <dbReference type="NCBI Taxonomy" id="1817890"/>
    <lineage>
        <taxon>Bacteria</taxon>
        <taxon>Raymondiibacteriota</taxon>
    </lineage>
</organism>